<dbReference type="EMBL" id="JAKZGP010000058">
    <property type="protein sequence ID" value="MCH7411094.1"/>
    <property type="molecule type" value="Genomic_DNA"/>
</dbReference>
<dbReference type="PANTHER" id="PTHR32114:SF2">
    <property type="entry name" value="ABC TRANSPORTER ABCH.3"/>
    <property type="match status" value="1"/>
</dbReference>
<dbReference type="Gene3D" id="3.40.50.300">
    <property type="entry name" value="P-loop containing nucleotide triphosphate hydrolases"/>
    <property type="match status" value="2"/>
</dbReference>
<dbReference type="InterPro" id="IPR027417">
    <property type="entry name" value="P-loop_NTPase"/>
</dbReference>
<evidence type="ECO:0000256" key="1">
    <source>
        <dbReference type="SAM" id="Coils"/>
    </source>
</evidence>
<name>A0ABS9V3Y6_9BACT</name>
<reference evidence="2" key="1">
    <citation type="submission" date="2022-03" db="EMBL/GenBank/DDBJ databases">
        <title>De novo assembled genomes of Belliella spp. (Cyclobacteriaceae) strains.</title>
        <authorList>
            <person name="Szabo A."/>
            <person name="Korponai K."/>
            <person name="Felfoldi T."/>
        </authorList>
    </citation>
    <scope>NUCLEOTIDE SEQUENCE</scope>
    <source>
        <strain evidence="2">DSM 111904</strain>
    </source>
</reference>
<keyword evidence="3" id="KW-1185">Reference proteome</keyword>
<evidence type="ECO:0000313" key="2">
    <source>
        <dbReference type="EMBL" id="MCH7411094.1"/>
    </source>
</evidence>
<keyword evidence="1" id="KW-0175">Coiled coil</keyword>
<evidence type="ECO:0000313" key="3">
    <source>
        <dbReference type="Proteomes" id="UP001165489"/>
    </source>
</evidence>
<feature type="coiled-coil region" evidence="1">
    <location>
        <begin position="211"/>
        <end position="265"/>
    </location>
</feature>
<proteinExistence type="predicted"/>
<feature type="coiled-coil region" evidence="1">
    <location>
        <begin position="515"/>
        <end position="585"/>
    </location>
</feature>
<feature type="coiled-coil region" evidence="1">
    <location>
        <begin position="310"/>
        <end position="337"/>
    </location>
</feature>
<gene>
    <name evidence="2" type="ORF">MM239_16935</name>
</gene>
<accession>A0ABS9V3Y6</accession>
<dbReference type="SUPFAM" id="SSF52540">
    <property type="entry name" value="P-loop containing nucleoside triphosphate hydrolases"/>
    <property type="match status" value="1"/>
</dbReference>
<dbReference type="Pfam" id="PF13558">
    <property type="entry name" value="SbcC_Walker_B"/>
    <property type="match status" value="1"/>
</dbReference>
<organism evidence="2 3">
    <name type="scientific">Belliella filtrata</name>
    <dbReference type="NCBI Taxonomy" id="2923435"/>
    <lineage>
        <taxon>Bacteria</taxon>
        <taxon>Pseudomonadati</taxon>
        <taxon>Bacteroidota</taxon>
        <taxon>Cytophagia</taxon>
        <taxon>Cytophagales</taxon>
        <taxon>Cyclobacteriaceae</taxon>
        <taxon>Belliella</taxon>
    </lineage>
</organism>
<dbReference type="PANTHER" id="PTHR32114">
    <property type="entry name" value="ABC TRANSPORTER ABCH.3"/>
    <property type="match status" value="1"/>
</dbReference>
<dbReference type="Proteomes" id="UP001165489">
    <property type="component" value="Unassembled WGS sequence"/>
</dbReference>
<feature type="coiled-coil region" evidence="1">
    <location>
        <begin position="709"/>
        <end position="813"/>
    </location>
</feature>
<protein>
    <submittedName>
        <fullName evidence="2">SMC family ATPase</fullName>
    </submittedName>
</protein>
<sequence>MIPIKLEIQGLYSYKEKQTVAFDQLTAAGLFGIFGAVGSGKSSILEAILLALYGSTERLSDRGEKNSMVNLQSDSLLISFEFKAGLNNSKTYIARYEAKRNSKNFEDIRPAEHTFYLKTSAGIEPLMMRGEDIVGMKKEHFKQTVIIPQGKFKEFIDLKPSPRADMMKELFGLERFDLSQKTGSLLKKVLHEKTIQQTHLDILAEYTDELLAEKEAEIKRIAERAAALEKEVENAELAFKKQEQLQVLHQSLQNFELEWAELKEKESAIADKKAIYKDFLKAKTYLKPVWDQLEEKNKEIEKYQVSIIDCEQFKERYAEEIAEKEKKEAELKEKANQRPERESKIRDLEKLKEIKEFQLQIKDADSQIGLIRPRLEKKIEIQKALESNINKLEEELDKQQIPDSNQLANLKSAVKDWDNWNVTIKNIEDETSQLEKSKILITQEISILQNQIPAEEQSIGTWLERLKGNIKLLEIERESLNQKIGLGGHVHLLETGKPCPLCGAIEHPNPLIAKAQNLSLQKNEAQIKKDKLKLEEAFEQSQKITELGFKLEHINQQLEAKQKDFQKIETQIKNLEESLKAKDYKNIDEVRHFLLDTESAILKVETQNRQLKDWRKQWQADKTDLETEEQKLRTMEQRLLTLHTMQDSKRSDIKDWNFCQPFIDKDAEKIVQTIQKVQYDIDLTADLLNGIQKSLLEISNKQATNAANLEMYSNALSDTKKKIKALQDQFETLKITYGFENEEKLIQLFHHSLDAEKVEIEIKNYEQRVHLVQSRIDEIRKTEGINQFSQEAFEELKISLSEKNKAVEDIKKQFTLIDRSIKETLEKLKEKKKILATFETIEQRESNLRELDRLFKGSGFVKYVSSIYLKELCNTANIRFNKLTKNSMSMEIDEDNTFWVVDYLNGGKRRLLKTLSGGQTFQASLCLALALAEKIKSLNQADQSFFFLDEGFGALDRNSLRVVFETLKALRHENRIVGIISHVEELQQEIEVFAKVELDAEKGSQVGYSY</sequence>
<dbReference type="RefSeq" id="WP_241349447.1">
    <property type="nucleotide sequence ID" value="NZ_JAKZGP010000058.1"/>
</dbReference>
<comment type="caution">
    <text evidence="2">The sequence shown here is derived from an EMBL/GenBank/DDBJ whole genome shotgun (WGS) entry which is preliminary data.</text>
</comment>